<dbReference type="InterPro" id="IPR051328">
    <property type="entry name" value="T7SS_ABC-Transporter"/>
</dbReference>
<dbReference type="AlphaFoldDB" id="A0A9X0KHD8"/>
<comment type="similarity">
    <text evidence="2">Belongs to the EsaA family.</text>
</comment>
<feature type="compositionally biased region" description="Gly residues" evidence="10">
    <location>
        <begin position="582"/>
        <end position="634"/>
    </location>
</feature>
<keyword evidence="7" id="KW-0843">Virulence</keyword>
<organism evidence="13 14">
    <name type="scientific">Bacillus cereus</name>
    <dbReference type="NCBI Taxonomy" id="1396"/>
    <lineage>
        <taxon>Bacteria</taxon>
        <taxon>Bacillati</taxon>
        <taxon>Bacillota</taxon>
        <taxon>Bacilli</taxon>
        <taxon>Bacillales</taxon>
        <taxon>Bacillaceae</taxon>
        <taxon>Bacillus</taxon>
        <taxon>Bacillus cereus group</taxon>
    </lineage>
</organism>
<dbReference type="Proteomes" id="UP000036243">
    <property type="component" value="Unassembled WGS sequence"/>
</dbReference>
<comment type="subunit">
    <text evidence="9">Homodimer. Interacts with EssB.</text>
</comment>
<gene>
    <name evidence="13" type="ORF">TQ94_04345</name>
</gene>
<evidence type="ECO:0000256" key="11">
    <source>
        <dbReference type="SAM" id="Phobius"/>
    </source>
</evidence>
<protein>
    <recommendedName>
        <fullName evidence="3">Type VII secretion system accessory factor EsaA</fullName>
    </recommendedName>
</protein>
<dbReference type="NCBIfam" id="TIGR03929">
    <property type="entry name" value="T7_esaA_Nterm"/>
    <property type="match status" value="1"/>
</dbReference>
<evidence type="ECO:0000313" key="13">
    <source>
        <dbReference type="EMBL" id="KMP21313.1"/>
    </source>
</evidence>
<feature type="region of interest" description="Disordered" evidence="10">
    <location>
        <begin position="525"/>
        <end position="550"/>
    </location>
</feature>
<sequence>MFIILALVLSTGVSYLALNQNVKKANENTTPKMTVALVNEDQGTVFEGNKIAFGDQFVKNVNKNTKQEWYVVSRGVAENGLKNNNYNMMIVIPNDFSRKAVAIDSEIPEKLTLNYKVNATGNKDLKAEAENTASVILEDFNKQIIDVYFASIIGKLQGAQDNIGKIIEKGNVQTTMYKKDIHSPLANYTNQFKTVQDYTGVSVNSFKGFQDVLKGFGQALDEGNKSNSTYLDGFNNFQKMQTDNNLLANNFTNQFNQYMNDMNTGDALKQLSALESANKIISNQFTFSEKEPNILTDAAAIQKYLADVKKQVSEYDTELAGKLESDIQETVIKKLKQSMSNDGKQEIFINTLMKQPDARIKKQIENLIAKLPSLNMEEIGQSDLTDTTKLQLQNVIQFTKKYNKENNFYYDPVNKISLGNAIKEVKDRLYTEGITFSDTAKVIKMESAQTLKISIPKEFELYGSTEALKIDDVDYTSMFLEKNGEITIPPRNEGDIKINLNVKLKDPNINIDVFSPVMWQWELSGTHKPEKEKPNKEDKGTQTENSKVENVVHKSQYGIMPLVHSAKNPIIKKMENTTGKDNGTGGNPGGGTGKDNGTGGNPGGGTGTDNGTGGNPGGGTGTDNGTGGNPGGETGTDNGKVTESTTNQVVHQKAEVLTKNISSVLIKEAVDTVESYQGLMSLYEMYYGIDLRTKDVGPKLEEGSLDAIATDQSLYYVLNKQSLIDLISNLVSSSITTEIKQDMSGLKQKINSYQQSITSADQNSMLLAEKLNGTTQQATSMNENLGEYLKGLAKWRENSLKLVEEQQVLTTNHAGEQTAILSLDSGIKSLMMQSQSLVESSKHSLATSDDVYKTFDQINGQAKEIQDSGTTIVSKADLLLNDFTKKMEDDKSFSKNFTKILANSRIGDRQNEMLYDFLASPVQKQNDGVIVAGNAFTPYLIVLTCFIVALFTAYAIANQEKKRMQSDHFEEKFSLIDMNVPTTVVAFGISIVEGISIGIISGRLLKFGQDQSLLWIAFITFIMMAFVLVSTYLLRQIKMVGMFILLVFLSMYLFLTEAVGSKVDQMSSVGKIRQFSPLQYIESFLNDFISGKDTGKVIFVVLFVIAIIGLVSNLFVWHKKWEEKEVNDQTMEHSG</sequence>
<evidence type="ECO:0000256" key="3">
    <source>
        <dbReference type="ARBA" id="ARBA00020819"/>
    </source>
</evidence>
<evidence type="ECO:0000256" key="9">
    <source>
        <dbReference type="ARBA" id="ARBA00046722"/>
    </source>
</evidence>
<accession>A0A9X0KHD8</accession>
<keyword evidence="6 11" id="KW-1133">Transmembrane helix</keyword>
<feature type="signal peptide" evidence="12">
    <location>
        <begin position="1"/>
        <end position="19"/>
    </location>
</feature>
<evidence type="ECO:0000256" key="6">
    <source>
        <dbReference type="ARBA" id="ARBA00022989"/>
    </source>
</evidence>
<keyword evidence="8 11" id="KW-0472">Membrane</keyword>
<dbReference type="EMBL" id="JYFW01000009">
    <property type="protein sequence ID" value="KMP21313.1"/>
    <property type="molecule type" value="Genomic_DNA"/>
</dbReference>
<feature type="transmembrane region" description="Helical" evidence="11">
    <location>
        <begin position="1097"/>
        <end position="1117"/>
    </location>
</feature>
<evidence type="ECO:0000256" key="5">
    <source>
        <dbReference type="ARBA" id="ARBA00022692"/>
    </source>
</evidence>
<dbReference type="InterPro" id="IPR023838">
    <property type="entry name" value="T7SS_EsaA"/>
</dbReference>
<dbReference type="Gene3D" id="3.40.1710.10">
    <property type="entry name" value="abc type-2 transporter like domain"/>
    <property type="match status" value="1"/>
</dbReference>
<evidence type="ECO:0000256" key="12">
    <source>
        <dbReference type="SAM" id="SignalP"/>
    </source>
</evidence>
<evidence type="ECO:0000256" key="10">
    <source>
        <dbReference type="SAM" id="MobiDB-lite"/>
    </source>
</evidence>
<keyword evidence="12" id="KW-0732">Signal</keyword>
<proteinExistence type="inferred from homology"/>
<evidence type="ECO:0000313" key="14">
    <source>
        <dbReference type="Proteomes" id="UP000036243"/>
    </source>
</evidence>
<dbReference type="PANTHER" id="PTHR43077:SF10">
    <property type="entry name" value="TRANSPORT PERMEASE PROTEIN"/>
    <property type="match status" value="1"/>
</dbReference>
<feature type="region of interest" description="Disordered" evidence="10">
    <location>
        <begin position="574"/>
        <end position="641"/>
    </location>
</feature>
<name>A0A9X0KHD8_BACCE</name>
<dbReference type="RefSeq" id="WP_048558283.1">
    <property type="nucleotide sequence ID" value="NZ_JYFW01000009.1"/>
</dbReference>
<evidence type="ECO:0000256" key="7">
    <source>
        <dbReference type="ARBA" id="ARBA00023026"/>
    </source>
</evidence>
<keyword evidence="4" id="KW-1003">Cell membrane</keyword>
<comment type="subcellular location">
    <subcellularLocation>
        <location evidence="1">Cell membrane</location>
        <topology evidence="1">Multi-pass membrane protein</topology>
    </subcellularLocation>
</comment>
<keyword evidence="5 11" id="KW-0812">Transmembrane</keyword>
<evidence type="ECO:0000256" key="8">
    <source>
        <dbReference type="ARBA" id="ARBA00023136"/>
    </source>
</evidence>
<evidence type="ECO:0000256" key="4">
    <source>
        <dbReference type="ARBA" id="ARBA00022475"/>
    </source>
</evidence>
<feature type="chain" id="PRO_5040969926" description="Type VII secretion system accessory factor EsaA" evidence="12">
    <location>
        <begin position="20"/>
        <end position="1135"/>
    </location>
</feature>
<dbReference type="PANTHER" id="PTHR43077">
    <property type="entry name" value="TRANSPORT PERMEASE YVFS-RELATED"/>
    <property type="match status" value="1"/>
</dbReference>
<evidence type="ECO:0000256" key="2">
    <source>
        <dbReference type="ARBA" id="ARBA00008338"/>
    </source>
</evidence>
<feature type="transmembrane region" description="Helical" evidence="11">
    <location>
        <begin position="978"/>
        <end position="1000"/>
    </location>
</feature>
<feature type="transmembrane region" description="Helical" evidence="11">
    <location>
        <begin position="1040"/>
        <end position="1059"/>
    </location>
</feature>
<feature type="transmembrane region" description="Helical" evidence="11">
    <location>
        <begin position="936"/>
        <end position="957"/>
    </location>
</feature>
<comment type="caution">
    <text evidence="13">The sequence shown here is derived from an EMBL/GenBank/DDBJ whole genome shotgun (WGS) entry which is preliminary data.</text>
</comment>
<dbReference type="GO" id="GO:0005886">
    <property type="term" value="C:plasma membrane"/>
    <property type="evidence" value="ECO:0007669"/>
    <property type="project" value="UniProtKB-SubCell"/>
</dbReference>
<reference evidence="13 14" key="1">
    <citation type="submission" date="2015-02" db="EMBL/GenBank/DDBJ databases">
        <title>Evolution of B. cereus sensu lato: Distribution, horizontal transfer and duplication of chromosomal virulence genes.</title>
        <authorList>
            <person name="Boehm M.-E."/>
            <person name="Huptas C."/>
            <person name="Krey V.M."/>
            <person name="Scherer S."/>
        </authorList>
    </citation>
    <scope>NUCLEOTIDE SEQUENCE [LARGE SCALE GENOMIC DNA]</scope>
    <source>
        <strain evidence="13 14">#17</strain>
    </source>
</reference>
<evidence type="ECO:0000256" key="1">
    <source>
        <dbReference type="ARBA" id="ARBA00004651"/>
    </source>
</evidence>
<feature type="transmembrane region" description="Helical" evidence="11">
    <location>
        <begin position="1012"/>
        <end position="1033"/>
    </location>
</feature>